<dbReference type="PANTHER" id="PTHR10672:SF4">
    <property type="entry name" value="ALPHA-ADDUCIN"/>
    <property type="match status" value="1"/>
</dbReference>
<dbReference type="CDD" id="cd00398">
    <property type="entry name" value="Aldolase_II"/>
    <property type="match status" value="1"/>
</dbReference>
<evidence type="ECO:0000256" key="10">
    <source>
        <dbReference type="ARBA" id="ARBA00023203"/>
    </source>
</evidence>
<dbReference type="Pfam" id="PF00596">
    <property type="entry name" value="Aldolase_II"/>
    <property type="match status" value="1"/>
</dbReference>
<dbReference type="InterPro" id="IPR036409">
    <property type="entry name" value="Aldolase_II/adducin_N_sf"/>
</dbReference>
<keyword evidence="11" id="KW-0206">Cytoskeleton</keyword>
<dbReference type="GO" id="GO:0051015">
    <property type="term" value="F:actin filament binding"/>
    <property type="evidence" value="ECO:0007669"/>
    <property type="project" value="TreeGrafter"/>
</dbReference>
<keyword evidence="18" id="KW-1185">Reference proteome</keyword>
<feature type="region of interest" description="Disordered" evidence="16">
    <location>
        <begin position="421"/>
        <end position="487"/>
    </location>
</feature>
<dbReference type="GO" id="GO:0001701">
    <property type="term" value="P:in utero embryonic development"/>
    <property type="evidence" value="ECO:0007669"/>
    <property type="project" value="Ensembl"/>
</dbReference>
<dbReference type="PANTHER" id="PTHR10672">
    <property type="entry name" value="ADDUCIN"/>
    <property type="match status" value="1"/>
</dbReference>
<evidence type="ECO:0000256" key="13">
    <source>
        <dbReference type="ARBA" id="ARBA00065959"/>
    </source>
</evidence>
<dbReference type="GeneTree" id="ENSGT00940000158581"/>
<dbReference type="GO" id="GO:0020027">
    <property type="term" value="P:hemoglobin metabolic process"/>
    <property type="evidence" value="ECO:0007669"/>
    <property type="project" value="Ensembl"/>
</dbReference>
<dbReference type="GO" id="GO:0005886">
    <property type="term" value="C:plasma membrane"/>
    <property type="evidence" value="ECO:0007669"/>
    <property type="project" value="UniProtKB-SubCell"/>
</dbReference>
<dbReference type="RefSeq" id="XP_020847832.1">
    <property type="nucleotide sequence ID" value="XM_020992173.1"/>
</dbReference>
<dbReference type="GO" id="GO:0071277">
    <property type="term" value="P:cellular response to calcium ion"/>
    <property type="evidence" value="ECO:0007669"/>
    <property type="project" value="Ensembl"/>
</dbReference>
<reference evidence="19 20" key="1">
    <citation type="submission" date="2025-04" db="UniProtKB">
        <authorList>
            <consortium name="RefSeq"/>
        </authorList>
    </citation>
    <scope>IDENTIFICATION</scope>
    <source>
        <tissue evidence="19 20">Spleen</tissue>
    </source>
</reference>
<evidence type="ECO:0000256" key="6">
    <source>
        <dbReference type="ARBA" id="ARBA00022553"/>
    </source>
</evidence>
<proteinExistence type="inferred from homology"/>
<comment type="subcellular location">
    <subcellularLocation>
        <location evidence="2">Cell membrane</location>
        <topology evidence="2">Peripheral membrane protein</topology>
        <orientation evidence="2">Cytoplasmic side</orientation>
    </subcellularLocation>
    <subcellularLocation>
        <location evidence="1">Cytoplasm</location>
        <location evidence="1">Cytoskeleton</location>
    </subcellularLocation>
</comment>
<evidence type="ECO:0000313" key="18">
    <source>
        <dbReference type="Proteomes" id="UP000515140"/>
    </source>
</evidence>
<keyword evidence="8" id="KW-0007">Acetylation</keyword>
<evidence type="ECO:0000256" key="4">
    <source>
        <dbReference type="ARBA" id="ARBA00022475"/>
    </source>
</evidence>
<dbReference type="InterPro" id="IPR001303">
    <property type="entry name" value="Aldolase_II/adducin_N"/>
</dbReference>
<dbReference type="SUPFAM" id="SSF53639">
    <property type="entry name" value="AraD/HMP-PK domain-like"/>
    <property type="match status" value="1"/>
</dbReference>
<dbReference type="InterPro" id="IPR051017">
    <property type="entry name" value="Aldolase-II_Adducin_sf"/>
</dbReference>
<comment type="subunit">
    <text evidence="13">Heterodimer of an alpha and a beta subunit or an alpha and a gamma subunit.</text>
</comment>
<evidence type="ECO:0000256" key="7">
    <source>
        <dbReference type="ARBA" id="ARBA00022860"/>
    </source>
</evidence>
<comment type="function">
    <text evidence="12">Membrane-cytoskeleton-associated protein that promotes the assembly of the spectrin-actin network. Binds to calmodulin.</text>
</comment>
<evidence type="ECO:0000256" key="15">
    <source>
        <dbReference type="ARBA" id="ARBA00076470"/>
    </source>
</evidence>
<dbReference type="GO" id="GO:0035264">
    <property type="term" value="P:multicellular organism growth"/>
    <property type="evidence" value="ECO:0007669"/>
    <property type="project" value="Ensembl"/>
</dbReference>
<dbReference type="SMART" id="SM01007">
    <property type="entry name" value="Aldolase_II"/>
    <property type="match status" value="1"/>
</dbReference>
<name>A0A6P5KQ75_PHACI</name>
<evidence type="ECO:0000256" key="9">
    <source>
        <dbReference type="ARBA" id="ARBA00023136"/>
    </source>
</evidence>
<gene>
    <name evidence="19 20" type="primary">ADD1</name>
</gene>
<dbReference type="GO" id="GO:0051016">
    <property type="term" value="P:barbed-end actin filament capping"/>
    <property type="evidence" value="ECO:0007669"/>
    <property type="project" value="TreeGrafter"/>
</dbReference>
<evidence type="ECO:0000313" key="20">
    <source>
        <dbReference type="RefSeq" id="XP_020847833.1"/>
    </source>
</evidence>
<evidence type="ECO:0000256" key="12">
    <source>
        <dbReference type="ARBA" id="ARBA00055853"/>
    </source>
</evidence>
<organism evidence="18 20">
    <name type="scientific">Phascolarctos cinereus</name>
    <name type="common">Koala</name>
    <dbReference type="NCBI Taxonomy" id="38626"/>
    <lineage>
        <taxon>Eukaryota</taxon>
        <taxon>Metazoa</taxon>
        <taxon>Chordata</taxon>
        <taxon>Craniata</taxon>
        <taxon>Vertebrata</taxon>
        <taxon>Euteleostomi</taxon>
        <taxon>Mammalia</taxon>
        <taxon>Metatheria</taxon>
        <taxon>Diprotodontia</taxon>
        <taxon>Phascolarctidae</taxon>
        <taxon>Phascolarctos</taxon>
    </lineage>
</organism>
<dbReference type="GO" id="GO:1903142">
    <property type="term" value="P:positive regulation of establishment of endothelial barrier"/>
    <property type="evidence" value="ECO:0007669"/>
    <property type="project" value="Ensembl"/>
</dbReference>
<feature type="region of interest" description="Disordered" evidence="16">
    <location>
        <begin position="1"/>
        <end position="21"/>
    </location>
</feature>
<evidence type="ECO:0000256" key="16">
    <source>
        <dbReference type="SAM" id="MobiDB-lite"/>
    </source>
</evidence>
<dbReference type="RefSeq" id="XP_020847833.1">
    <property type="nucleotide sequence ID" value="XM_020992174.1"/>
</dbReference>
<keyword evidence="6" id="KW-0597">Phosphoprotein</keyword>
<feature type="region of interest" description="Disordered" evidence="16">
    <location>
        <begin position="660"/>
        <end position="812"/>
    </location>
</feature>
<dbReference type="GO" id="GO:1903393">
    <property type="term" value="P:positive regulation of adherens junction organization"/>
    <property type="evidence" value="ECO:0007669"/>
    <property type="project" value="Ensembl"/>
</dbReference>
<dbReference type="Proteomes" id="UP000515140">
    <property type="component" value="Unplaced"/>
</dbReference>
<dbReference type="NCBIfam" id="NF005451">
    <property type="entry name" value="PRK07044.1"/>
    <property type="match status" value="1"/>
</dbReference>
<feature type="compositionally biased region" description="Low complexity" evidence="16">
    <location>
        <begin position="752"/>
        <end position="789"/>
    </location>
</feature>
<feature type="compositionally biased region" description="Polar residues" evidence="16">
    <location>
        <begin position="660"/>
        <end position="672"/>
    </location>
</feature>
<dbReference type="GO" id="GO:0048873">
    <property type="term" value="P:homeostasis of number of cells within a tissue"/>
    <property type="evidence" value="ECO:0007669"/>
    <property type="project" value="Ensembl"/>
</dbReference>
<comment type="similarity">
    <text evidence="3">Belongs to the aldolase class II family. Adducin subfamily.</text>
</comment>
<dbReference type="GO" id="GO:0005516">
    <property type="term" value="F:calmodulin binding"/>
    <property type="evidence" value="ECO:0007669"/>
    <property type="project" value="UniProtKB-KW"/>
</dbReference>
<dbReference type="GeneID" id="110212222"/>
<evidence type="ECO:0000256" key="11">
    <source>
        <dbReference type="ARBA" id="ARBA00023212"/>
    </source>
</evidence>
<keyword evidence="10" id="KW-0009">Actin-binding</keyword>
<keyword evidence="9" id="KW-0472">Membrane</keyword>
<feature type="compositionally biased region" description="Basic residues" evidence="16">
    <location>
        <begin position="790"/>
        <end position="812"/>
    </location>
</feature>
<dbReference type="KEGG" id="pcw:110212222"/>
<evidence type="ECO:0000313" key="19">
    <source>
        <dbReference type="RefSeq" id="XP_020847832.1"/>
    </source>
</evidence>
<protein>
    <recommendedName>
        <fullName evidence="14">Alpha-adducin</fullName>
    </recommendedName>
    <alternativeName>
        <fullName evidence="15">Erythrocyte adducin subunit alpha</fullName>
    </alternativeName>
</protein>
<dbReference type="GO" id="GO:0006884">
    <property type="term" value="P:cell volume homeostasis"/>
    <property type="evidence" value="ECO:0007669"/>
    <property type="project" value="Ensembl"/>
</dbReference>
<dbReference type="GO" id="GO:0014069">
    <property type="term" value="C:postsynaptic density"/>
    <property type="evidence" value="ECO:0007669"/>
    <property type="project" value="TreeGrafter"/>
</dbReference>
<dbReference type="CTD" id="118"/>
<evidence type="ECO:0000256" key="1">
    <source>
        <dbReference type="ARBA" id="ARBA00004245"/>
    </source>
</evidence>
<accession>A0A6P5KQ75</accession>
<dbReference type="GO" id="GO:0005925">
    <property type="term" value="C:focal adhesion"/>
    <property type="evidence" value="ECO:0007669"/>
    <property type="project" value="TreeGrafter"/>
</dbReference>
<dbReference type="GO" id="GO:0016604">
    <property type="term" value="C:nuclear body"/>
    <property type="evidence" value="ECO:0007669"/>
    <property type="project" value="Ensembl"/>
</dbReference>
<evidence type="ECO:0000256" key="14">
    <source>
        <dbReference type="ARBA" id="ARBA00072931"/>
    </source>
</evidence>
<evidence type="ECO:0000256" key="3">
    <source>
        <dbReference type="ARBA" id="ARBA00006274"/>
    </source>
</evidence>
<dbReference type="GO" id="GO:0000902">
    <property type="term" value="P:cell morphogenesis"/>
    <property type="evidence" value="ECO:0007669"/>
    <property type="project" value="Ensembl"/>
</dbReference>
<sequence>MNGDTGSTVVTSPPPTTAPHKERYFDRVDENNPEYLRERNMAPDLRQDFNMMEQKKRVSMILQSPAFCEELESMIQEQFKKGKNPTGLLALQQIADFMTTNVPNVYPAAPQGGMAALNMSLGMVTPVNDLRGSDSIAYDKGEKLLRCKLAAFYRLADLFGWSQLIYNHITARVNSEQEHFLIVPFGLLYSEVTASSLVKINLQGDVVDRGSTNLGVNQAGFTLHSAIYAARPDIKCIVHIHTPAGAAVSAMKCGLLPISPEALSLGEVAYHDYHGILVDDEEKVLIQKNLGPKSKVLILRNHGLVSVGETVEEAFYYIHNLVVACEIQVRTLASAGGPDNLVLLDPGKYKAKSRSPESPVGEGTGSHPKWQIGEQEFEALMRMLDNLGYRTGYPYRCPALREKSKKYSDVEVPASVTGYSFASDGDSGTCSPLRHSFQKQQREKTRWLNSGRGDDASEEGQNGSSPKSKTKWTKEDGPRTSTSAVPNLFVPLNTNPKEVQEMRNKIREQNLQDIKTAGPQSQVLCGVVMDRSLVQDAPLSDCTETIEGLDLTEQAFSPAKSLSVRKGELVTASKAIIEKEYQPRVIVSTAGPNPFNKLTDRELEEYRREVERKQKGPEVVQQITPCLHLKESEELRSSHKEFHIAVIKALNSNPDLFTESSENVEVTQQQKEGSPLDHADAHTPPSTPVKLEEDTQQDQTYRDDSDAATFKQTLPDLSPDEPSEALSFPPLEKEEEESRRDEVHIQSQTELPATENPETPSPPAEEATTPTAEEGMAADPGSDESPGKSPSKKKKKFRTPSFLKKSKKKSDS</sequence>
<keyword evidence="5" id="KW-0963">Cytoplasm</keyword>
<dbReference type="GO" id="GO:0030218">
    <property type="term" value="P:erythrocyte differentiation"/>
    <property type="evidence" value="ECO:0007669"/>
    <property type="project" value="Ensembl"/>
</dbReference>
<evidence type="ECO:0000256" key="2">
    <source>
        <dbReference type="ARBA" id="ARBA00004413"/>
    </source>
</evidence>
<dbReference type="GO" id="GO:0005856">
    <property type="term" value="C:cytoskeleton"/>
    <property type="evidence" value="ECO:0007669"/>
    <property type="project" value="UniProtKB-SubCell"/>
</dbReference>
<dbReference type="Gene3D" id="3.40.225.10">
    <property type="entry name" value="Class II aldolase/adducin N-terminal domain"/>
    <property type="match status" value="1"/>
</dbReference>
<keyword evidence="4" id="KW-1003">Cell membrane</keyword>
<dbReference type="AlphaFoldDB" id="A0A6P5KQ75"/>
<evidence type="ECO:0000256" key="8">
    <source>
        <dbReference type="ARBA" id="ARBA00022990"/>
    </source>
</evidence>
<evidence type="ECO:0000256" key="5">
    <source>
        <dbReference type="ARBA" id="ARBA00022490"/>
    </source>
</evidence>
<dbReference type="FunFam" id="3.40.225.10:FF:000002">
    <property type="entry name" value="alpha-adducin isoform X2"/>
    <property type="match status" value="1"/>
</dbReference>
<evidence type="ECO:0000259" key="17">
    <source>
        <dbReference type="SMART" id="SM01007"/>
    </source>
</evidence>
<feature type="domain" description="Class II aldolase/adducin N-terminal" evidence="17">
    <location>
        <begin position="147"/>
        <end position="329"/>
    </location>
</feature>
<keyword evidence="7" id="KW-0112">Calmodulin-binding</keyword>
<dbReference type="GO" id="GO:0005200">
    <property type="term" value="F:structural constituent of cytoskeleton"/>
    <property type="evidence" value="ECO:0007669"/>
    <property type="project" value="Ensembl"/>
</dbReference>
<dbReference type="GO" id="GO:0005912">
    <property type="term" value="C:adherens junction"/>
    <property type="evidence" value="ECO:0007669"/>
    <property type="project" value="Ensembl"/>
</dbReference>